<evidence type="ECO:0000256" key="3">
    <source>
        <dbReference type="ARBA" id="ARBA00022833"/>
    </source>
</evidence>
<keyword evidence="5" id="KW-1185">Reference proteome</keyword>
<evidence type="ECO:0000313" key="6">
    <source>
        <dbReference type="RefSeq" id="XP_019640808.1"/>
    </source>
</evidence>
<dbReference type="PANTHER" id="PTHR30519">
    <property type="entry name" value="5-METHYLTETRAHYDROPTEROYLTRIGLUTAMATE--HOMOCYSTEINE METHYLTRANSFERASE"/>
    <property type="match status" value="1"/>
</dbReference>
<protein>
    <submittedName>
        <fullName evidence="6">Uncharacterized protein LOC109482519</fullName>
    </submittedName>
</protein>
<evidence type="ECO:0000256" key="1">
    <source>
        <dbReference type="ARBA" id="ARBA00001947"/>
    </source>
</evidence>
<name>A0A6P4ZV73_BRABE</name>
<keyword evidence="3" id="KW-0862">Zinc</keyword>
<dbReference type="GeneID" id="109482519"/>
<comment type="cofactor">
    <cofactor evidence="1">
        <name>Zn(2+)</name>
        <dbReference type="ChEBI" id="CHEBI:29105"/>
    </cofactor>
</comment>
<dbReference type="CDD" id="cd03311">
    <property type="entry name" value="CIMS_C_terminal_like"/>
    <property type="match status" value="1"/>
</dbReference>
<dbReference type="KEGG" id="bbel:109482519"/>
<feature type="domain" description="Cobalamin-independent methionine synthase MetE C-terminal/archaeal" evidence="4">
    <location>
        <begin position="263"/>
        <end position="355"/>
    </location>
</feature>
<evidence type="ECO:0000259" key="4">
    <source>
        <dbReference type="Pfam" id="PF01717"/>
    </source>
</evidence>
<evidence type="ECO:0000313" key="5">
    <source>
        <dbReference type="Proteomes" id="UP000515135"/>
    </source>
</evidence>
<dbReference type="OrthoDB" id="1053771at2759"/>
<reference evidence="6" key="1">
    <citation type="submission" date="2025-08" db="UniProtKB">
        <authorList>
            <consortium name="RefSeq"/>
        </authorList>
    </citation>
    <scope>IDENTIFICATION</scope>
    <source>
        <tissue evidence="6">Gonad</tissue>
    </source>
</reference>
<dbReference type="InterPro" id="IPR002629">
    <property type="entry name" value="Met_Synth_C/arc"/>
</dbReference>
<dbReference type="GO" id="GO:0003871">
    <property type="term" value="F:5-methyltetrahydropteroyltriglutamate-homocysteine S-methyltransferase activity"/>
    <property type="evidence" value="ECO:0007669"/>
    <property type="project" value="InterPro"/>
</dbReference>
<organism evidence="5 6">
    <name type="scientific">Branchiostoma belcheri</name>
    <name type="common">Amphioxus</name>
    <dbReference type="NCBI Taxonomy" id="7741"/>
    <lineage>
        <taxon>Eukaryota</taxon>
        <taxon>Metazoa</taxon>
        <taxon>Chordata</taxon>
        <taxon>Cephalochordata</taxon>
        <taxon>Leptocardii</taxon>
        <taxon>Amphioxiformes</taxon>
        <taxon>Branchiostomatidae</taxon>
        <taxon>Branchiostoma</taxon>
    </lineage>
</organism>
<dbReference type="RefSeq" id="XP_019640808.1">
    <property type="nucleotide sequence ID" value="XM_019785249.1"/>
</dbReference>
<dbReference type="AlphaFoldDB" id="A0A6P4ZV73"/>
<dbReference type="Gene3D" id="3.20.20.210">
    <property type="match status" value="1"/>
</dbReference>
<accession>A0A6P4ZV73</accession>
<dbReference type="Proteomes" id="UP000515135">
    <property type="component" value="Unplaced"/>
</dbReference>
<keyword evidence="2" id="KW-0479">Metal-binding</keyword>
<proteinExistence type="predicted"/>
<dbReference type="Pfam" id="PF01717">
    <property type="entry name" value="Meth_synt_2"/>
    <property type="match status" value="2"/>
</dbReference>
<dbReference type="GO" id="GO:0009086">
    <property type="term" value="P:methionine biosynthetic process"/>
    <property type="evidence" value="ECO:0007669"/>
    <property type="project" value="InterPro"/>
</dbReference>
<dbReference type="SUPFAM" id="SSF51726">
    <property type="entry name" value="UROD/MetE-like"/>
    <property type="match status" value="1"/>
</dbReference>
<dbReference type="InterPro" id="IPR038071">
    <property type="entry name" value="UROD/MetE-like_sf"/>
</dbReference>
<feature type="domain" description="Cobalamin-independent methionine synthase MetE C-terminal/archaeal" evidence="4">
    <location>
        <begin position="41"/>
        <end position="203"/>
    </location>
</feature>
<evidence type="ECO:0000256" key="2">
    <source>
        <dbReference type="ARBA" id="ARBA00022723"/>
    </source>
</evidence>
<dbReference type="GO" id="GO:0008270">
    <property type="term" value="F:zinc ion binding"/>
    <property type="evidence" value="ECO:0007669"/>
    <property type="project" value="InterPro"/>
</dbReference>
<sequence>MPLQTTVIGSYPKPESVPVPDWFRARPGVRTGQEGYSAQEYNDFRRDVASEEDLEKQITRAIREVIQEQIDIGIDVITDGELRRENYILYFCRQLNGFDFDNLVKETFRNGAWSGYVPAVVSEVGPRDDTPFVLEEWRAAQSLTDRPVKITIPGPMTIIGSTANRFYKDRQELSEALVSIINREVRALAAAGCKYIQIDEPVMMRNPDIAEDYGIEHVTRCFEGLPPGVTKAVHACCGYPSYLDQTDYLKADRTLYDRLAVKLDNAGFDQISIEDAHCPTDLSFLSKFSRTTVVLGVVAIARSRVETVEEIRGRVREALRFLPPHRLVLAPDCGLGFLPRDVLRDKLTNMVAAARTFPEA</sequence>
<gene>
    <name evidence="6" type="primary">LOC109482519</name>
</gene>